<dbReference type="HOGENOM" id="CLU_004585_5_6_11"/>
<feature type="domain" description="UvrD-like helicase ATP-binding" evidence="16">
    <location>
        <begin position="9"/>
        <end position="290"/>
    </location>
</feature>
<dbReference type="GO" id="GO:0016887">
    <property type="term" value="F:ATP hydrolysis activity"/>
    <property type="evidence" value="ECO:0007669"/>
    <property type="project" value="RHEA"/>
</dbReference>
<dbReference type="SMART" id="SM00341">
    <property type="entry name" value="HRDC"/>
    <property type="match status" value="1"/>
</dbReference>
<dbReference type="Gene3D" id="3.40.50.300">
    <property type="entry name" value="P-loop containing nucleotide triphosphate hydrolases"/>
    <property type="match status" value="3"/>
</dbReference>
<dbReference type="Pfam" id="PF00570">
    <property type="entry name" value="HRDC"/>
    <property type="match status" value="1"/>
</dbReference>
<evidence type="ECO:0000256" key="8">
    <source>
        <dbReference type="ARBA" id="ARBA00023125"/>
    </source>
</evidence>
<name>E2SEA9_9ACTN</name>
<dbReference type="GO" id="GO:0005524">
    <property type="term" value="F:ATP binding"/>
    <property type="evidence" value="ECO:0007669"/>
    <property type="project" value="UniProtKB-UniRule"/>
</dbReference>
<dbReference type="FunFam" id="3.40.50.300:FF:001181">
    <property type="entry name" value="DNA helicase"/>
    <property type="match status" value="1"/>
</dbReference>
<dbReference type="CDD" id="cd18807">
    <property type="entry name" value="SF1_C_UvrD"/>
    <property type="match status" value="1"/>
</dbReference>
<dbReference type="GO" id="GO:0005829">
    <property type="term" value="C:cytosol"/>
    <property type="evidence" value="ECO:0007669"/>
    <property type="project" value="TreeGrafter"/>
</dbReference>
<dbReference type="PROSITE" id="PS51198">
    <property type="entry name" value="UVRD_HELICASE_ATP_BIND"/>
    <property type="match status" value="1"/>
</dbReference>
<dbReference type="FunFam" id="1.10.150.80:FF:000002">
    <property type="entry name" value="ATP-dependent DNA helicase RecQ"/>
    <property type="match status" value="1"/>
</dbReference>
<dbReference type="PROSITE" id="PS51217">
    <property type="entry name" value="UVRD_HELICASE_CTER"/>
    <property type="match status" value="1"/>
</dbReference>
<comment type="similarity">
    <text evidence="2">Belongs to the helicase family. UvrD subfamily.</text>
</comment>
<dbReference type="Pfam" id="PF13361">
    <property type="entry name" value="UvrD_C"/>
    <property type="match status" value="2"/>
</dbReference>
<dbReference type="SUPFAM" id="SSF52540">
    <property type="entry name" value="P-loop containing nucleoside triphosphate hydrolases"/>
    <property type="match status" value="1"/>
</dbReference>
<evidence type="ECO:0000256" key="7">
    <source>
        <dbReference type="ARBA" id="ARBA00022840"/>
    </source>
</evidence>
<keyword evidence="9" id="KW-0234">DNA repair</keyword>
<evidence type="ECO:0000256" key="10">
    <source>
        <dbReference type="ARBA" id="ARBA00023235"/>
    </source>
</evidence>
<evidence type="ECO:0000256" key="13">
    <source>
        <dbReference type="ARBA" id="ARBA00048988"/>
    </source>
</evidence>
<evidence type="ECO:0000259" key="15">
    <source>
        <dbReference type="PROSITE" id="PS50967"/>
    </source>
</evidence>
<dbReference type="AlphaFoldDB" id="E2SEA9"/>
<accession>E2SEA9</accession>
<feature type="domain" description="UvrD-like helicase C-terminal" evidence="17">
    <location>
        <begin position="291"/>
        <end position="540"/>
    </location>
</feature>
<dbReference type="GO" id="GO:0000725">
    <property type="term" value="P:recombinational repair"/>
    <property type="evidence" value="ECO:0007669"/>
    <property type="project" value="TreeGrafter"/>
</dbReference>
<keyword evidence="5 14" id="KW-0378">Hydrolase</keyword>
<evidence type="ECO:0000256" key="11">
    <source>
        <dbReference type="ARBA" id="ARBA00034617"/>
    </source>
</evidence>
<comment type="catalytic activity">
    <reaction evidence="13">
        <text>ATP + H2O = ADP + phosphate + H(+)</text>
        <dbReference type="Rhea" id="RHEA:13065"/>
        <dbReference type="ChEBI" id="CHEBI:15377"/>
        <dbReference type="ChEBI" id="CHEBI:15378"/>
        <dbReference type="ChEBI" id="CHEBI:30616"/>
        <dbReference type="ChEBI" id="CHEBI:43474"/>
        <dbReference type="ChEBI" id="CHEBI:456216"/>
        <dbReference type="EC" id="5.6.2.4"/>
    </reaction>
</comment>
<dbReference type="InterPro" id="IPR014016">
    <property type="entry name" value="UvrD-like_ATP-bd"/>
</dbReference>
<proteinExistence type="inferred from homology"/>
<evidence type="ECO:0000256" key="2">
    <source>
        <dbReference type="ARBA" id="ARBA00009922"/>
    </source>
</evidence>
<comment type="caution">
    <text evidence="18">The sequence shown here is derived from an EMBL/GenBank/DDBJ whole genome shotgun (WGS) entry which is preliminary data.</text>
</comment>
<evidence type="ECO:0000256" key="1">
    <source>
        <dbReference type="ARBA" id="ARBA00001946"/>
    </source>
</evidence>
<evidence type="ECO:0000313" key="19">
    <source>
        <dbReference type="Proteomes" id="UP000003111"/>
    </source>
</evidence>
<organism evidence="18 19">
    <name type="scientific">Aeromicrobium marinum DSM 15272</name>
    <dbReference type="NCBI Taxonomy" id="585531"/>
    <lineage>
        <taxon>Bacteria</taxon>
        <taxon>Bacillati</taxon>
        <taxon>Actinomycetota</taxon>
        <taxon>Actinomycetes</taxon>
        <taxon>Propionibacteriales</taxon>
        <taxon>Nocardioidaceae</taxon>
        <taxon>Aeromicrobium</taxon>
    </lineage>
</organism>
<evidence type="ECO:0000256" key="5">
    <source>
        <dbReference type="ARBA" id="ARBA00022801"/>
    </source>
</evidence>
<dbReference type="GO" id="GO:0003677">
    <property type="term" value="F:DNA binding"/>
    <property type="evidence" value="ECO:0007669"/>
    <property type="project" value="UniProtKB-KW"/>
</dbReference>
<keyword evidence="7 14" id="KW-0067">ATP-binding</keyword>
<evidence type="ECO:0000256" key="14">
    <source>
        <dbReference type="PROSITE-ProRule" id="PRU00560"/>
    </source>
</evidence>
<evidence type="ECO:0000256" key="9">
    <source>
        <dbReference type="ARBA" id="ARBA00023204"/>
    </source>
</evidence>
<dbReference type="InterPro" id="IPR000212">
    <property type="entry name" value="DNA_helicase_UvrD/REP"/>
</dbReference>
<dbReference type="CDD" id="cd17932">
    <property type="entry name" value="DEXQc_UvrD"/>
    <property type="match status" value="1"/>
</dbReference>
<dbReference type="SUPFAM" id="SSF47819">
    <property type="entry name" value="HRDC-like"/>
    <property type="match status" value="1"/>
</dbReference>
<feature type="domain" description="HRDC" evidence="15">
    <location>
        <begin position="612"/>
        <end position="686"/>
    </location>
</feature>
<evidence type="ECO:0000256" key="4">
    <source>
        <dbReference type="ARBA" id="ARBA00022763"/>
    </source>
</evidence>
<keyword evidence="6 14" id="KW-0347">Helicase</keyword>
<dbReference type="PANTHER" id="PTHR11070:SF69">
    <property type="entry name" value="ATP-DEPENDENT DNA HELICASE UVRD2"/>
    <property type="match status" value="1"/>
</dbReference>
<keyword evidence="19" id="KW-1185">Reference proteome</keyword>
<dbReference type="PANTHER" id="PTHR11070">
    <property type="entry name" value="UVRD / RECB / PCRA DNA HELICASE FAMILY MEMBER"/>
    <property type="match status" value="1"/>
</dbReference>
<dbReference type="InterPro" id="IPR014017">
    <property type="entry name" value="DNA_helicase_UvrD-like_C"/>
</dbReference>
<dbReference type="GO" id="GO:0033202">
    <property type="term" value="C:DNA helicase complex"/>
    <property type="evidence" value="ECO:0007669"/>
    <property type="project" value="TreeGrafter"/>
</dbReference>
<dbReference type="GO" id="GO:0043138">
    <property type="term" value="F:3'-5' DNA helicase activity"/>
    <property type="evidence" value="ECO:0007669"/>
    <property type="project" value="UniProtKB-EC"/>
</dbReference>
<dbReference type="Proteomes" id="UP000003111">
    <property type="component" value="Unassembled WGS sequence"/>
</dbReference>
<evidence type="ECO:0000256" key="6">
    <source>
        <dbReference type="ARBA" id="ARBA00022806"/>
    </source>
</evidence>
<gene>
    <name evidence="18" type="ORF">HMPREF0063_12045</name>
</gene>
<dbReference type="EC" id="5.6.2.4" evidence="12"/>
<dbReference type="Pfam" id="PF00580">
    <property type="entry name" value="UvrD-helicase"/>
    <property type="match status" value="1"/>
</dbReference>
<dbReference type="PROSITE" id="PS50967">
    <property type="entry name" value="HRDC"/>
    <property type="match status" value="1"/>
</dbReference>
<evidence type="ECO:0000259" key="16">
    <source>
        <dbReference type="PROSITE" id="PS51198"/>
    </source>
</evidence>
<comment type="cofactor">
    <cofactor evidence="1">
        <name>Mg(2+)</name>
        <dbReference type="ChEBI" id="CHEBI:18420"/>
    </cofactor>
</comment>
<reference evidence="18" key="1">
    <citation type="submission" date="2010-08" db="EMBL/GenBank/DDBJ databases">
        <authorList>
            <person name="Muzny D."/>
            <person name="Qin X."/>
            <person name="Buhay C."/>
            <person name="Dugan-Rocha S."/>
            <person name="Ding Y."/>
            <person name="Chen G."/>
            <person name="Hawes A."/>
            <person name="Holder M."/>
            <person name="Jhangiani S."/>
            <person name="Johnson A."/>
            <person name="Khan Z."/>
            <person name="Li Z."/>
            <person name="Liu W."/>
            <person name="Liu X."/>
            <person name="Perez L."/>
            <person name="Shen H."/>
            <person name="Wang Q."/>
            <person name="Watt J."/>
            <person name="Xi L."/>
            <person name="Xin Y."/>
            <person name="Zhou J."/>
            <person name="Deng J."/>
            <person name="Jiang H."/>
            <person name="Liu Y."/>
            <person name="Qu J."/>
            <person name="Song X.-Z."/>
            <person name="Zhang L."/>
            <person name="Villasana D."/>
            <person name="Johnson A."/>
            <person name="Liu J."/>
            <person name="Liyanage D."/>
            <person name="Lorensuhewa L."/>
            <person name="Robinson T."/>
            <person name="Song A."/>
            <person name="Song B.-B."/>
            <person name="Dinh H."/>
            <person name="Thornton R."/>
            <person name="Coyle M."/>
            <person name="Francisco L."/>
            <person name="Jackson L."/>
            <person name="Javaid M."/>
            <person name="Korchina V."/>
            <person name="Kovar C."/>
            <person name="Mata R."/>
            <person name="Mathew T."/>
            <person name="Ngo R."/>
            <person name="Nguyen L."/>
            <person name="Nguyen N."/>
            <person name="Okwuonu G."/>
            <person name="Ongeri F."/>
            <person name="Pham C."/>
            <person name="Simmons D."/>
            <person name="Wilczek-Boney K."/>
            <person name="Hale W."/>
            <person name="Jakkamsetti A."/>
            <person name="Pham P."/>
            <person name="Ruth R."/>
            <person name="San Lucas F."/>
            <person name="Warren J."/>
            <person name="Zhang J."/>
            <person name="Zhao Z."/>
            <person name="Zhou C."/>
            <person name="Zhu D."/>
            <person name="Lee S."/>
            <person name="Bess C."/>
            <person name="Blankenburg K."/>
            <person name="Forbes L."/>
            <person name="Fu Q."/>
            <person name="Gubbala S."/>
            <person name="Hirani K."/>
            <person name="Jayaseelan J.C."/>
            <person name="Lara F."/>
            <person name="Munidasa M."/>
            <person name="Palculict T."/>
            <person name="Patil S."/>
            <person name="Pu L.-L."/>
            <person name="Saada N."/>
            <person name="Tang L."/>
            <person name="Weissenberger G."/>
            <person name="Zhu Y."/>
            <person name="Hemphill L."/>
            <person name="Shang Y."/>
            <person name="Youmans B."/>
            <person name="Ayvaz T."/>
            <person name="Ross M."/>
            <person name="Santibanez J."/>
            <person name="Aqrawi P."/>
            <person name="Gross S."/>
            <person name="Joshi V."/>
            <person name="Fowler G."/>
            <person name="Nazareth L."/>
            <person name="Reid J."/>
            <person name="Worley K."/>
            <person name="Petrosino J."/>
            <person name="Highlander S."/>
            <person name="Gibbs R."/>
        </authorList>
    </citation>
    <scope>NUCLEOTIDE SEQUENCE [LARGE SCALE GENOMIC DNA]</scope>
    <source>
        <strain evidence="18">DSM 15272</strain>
    </source>
</reference>
<dbReference type="InterPro" id="IPR013986">
    <property type="entry name" value="DExx_box_DNA_helicase_dom_sf"/>
</dbReference>
<evidence type="ECO:0000256" key="3">
    <source>
        <dbReference type="ARBA" id="ARBA00022741"/>
    </source>
</evidence>
<sequence>MPDADDLLRGLDPEQQAVARALRGPVCVIAGAGTGKTRAVTHRIAYGVATGVYKPTEVLAVTFTTRAAGEMRTRLGALDAAGVQARTFHSAALRQARYFWPQVYGGEFPEIIASKFGLVADAARRHGLSSERSLLRDLSAEIEWAKVTNLRPADYPAAAGPARRQVADLDPGTVASLMTAYEDVKRERGRIDMEDILLITAAILAEDERIAAQVRRQYRWFVVDEFQDVNPLQSLLLDLWLGGRDDICVVGDPRQTIYSFAGASPRILRDFSRVHPGAERHELVRNYRSTPQIVAVANAVFPPRRRDAVEGVVLQSQQESGNPVSYTGYPDEPAEAAGVASEIALLHRRGVPYREMAVLFRINAQSEAFEEALGEHGIPFVLRGVEGFFQRAEVRQAVALLRGSAHAGEGADAGLAADVRAVLASMGYTDEPPSGAGATRDRWESLNALVSMAADLATADPAAGMGALVADLERRAASAHAPTADGVTLATLHSAKGLEWDAVFCVGMHEGMMPSVHADTPEAVEEERRLFYVGLTRARHDLLVSWAATRRQGGRSQRGPTRFLDPLIPANHAARRTADQPRSRKVSRCRVCDAVLATADERRRGRCEGCPSTYDEALFERLRAWRSETAAEHKVPAFVVFTDATLQSIAEVKPVDPRALLRIPGIGQSKLEKYGESVLALVGESR</sequence>
<evidence type="ECO:0000259" key="17">
    <source>
        <dbReference type="PROSITE" id="PS51217"/>
    </source>
</evidence>
<feature type="binding site" evidence="14">
    <location>
        <begin position="30"/>
        <end position="37"/>
    </location>
    <ligand>
        <name>ATP</name>
        <dbReference type="ChEBI" id="CHEBI:30616"/>
    </ligand>
</feature>
<dbReference type="Gene3D" id="1.10.10.160">
    <property type="match status" value="1"/>
</dbReference>
<dbReference type="InterPro" id="IPR044876">
    <property type="entry name" value="HRDC_dom_sf"/>
</dbReference>
<comment type="catalytic activity">
    <reaction evidence="11">
        <text>Couples ATP hydrolysis with the unwinding of duplex DNA by translocating in the 3'-5' direction.</text>
        <dbReference type="EC" id="5.6.2.4"/>
    </reaction>
</comment>
<protein>
    <recommendedName>
        <fullName evidence="12">DNA 3'-5' helicase</fullName>
        <ecNumber evidence="12">5.6.2.4</ecNumber>
    </recommendedName>
</protein>
<evidence type="ECO:0000313" key="18">
    <source>
        <dbReference type="EMBL" id="EFQ82836.1"/>
    </source>
</evidence>
<dbReference type="InterPro" id="IPR002121">
    <property type="entry name" value="HRDC_dom"/>
</dbReference>
<dbReference type="EMBL" id="ACLF03000006">
    <property type="protein sequence ID" value="EFQ82836.1"/>
    <property type="molecule type" value="Genomic_DNA"/>
</dbReference>
<dbReference type="InterPro" id="IPR010997">
    <property type="entry name" value="HRDC-like_sf"/>
</dbReference>
<dbReference type="RefSeq" id="WP_007077137.1">
    <property type="nucleotide sequence ID" value="NZ_CM001024.1"/>
</dbReference>
<dbReference type="Gene3D" id="1.10.150.80">
    <property type="entry name" value="HRDC domain"/>
    <property type="match status" value="1"/>
</dbReference>
<keyword evidence="8" id="KW-0238">DNA-binding</keyword>
<keyword evidence="3 14" id="KW-0547">Nucleotide-binding</keyword>
<keyword evidence="10" id="KW-0413">Isomerase</keyword>
<keyword evidence="4" id="KW-0227">DNA damage</keyword>
<evidence type="ECO:0000256" key="12">
    <source>
        <dbReference type="ARBA" id="ARBA00034808"/>
    </source>
</evidence>
<dbReference type="eggNOG" id="COG0210">
    <property type="taxonomic scope" value="Bacteria"/>
</dbReference>
<dbReference type="STRING" id="585531.HMPREF0063_12045"/>
<dbReference type="InterPro" id="IPR027417">
    <property type="entry name" value="P-loop_NTPase"/>
</dbReference>